<evidence type="ECO:0000256" key="1">
    <source>
        <dbReference type="ARBA" id="ARBA00008853"/>
    </source>
</evidence>
<dbReference type="Gene3D" id="2.120.10.30">
    <property type="entry name" value="TolB, C-terminal domain"/>
    <property type="match status" value="1"/>
</dbReference>
<dbReference type="PANTHER" id="PTHR10907">
    <property type="entry name" value="REGUCALCIN"/>
    <property type="match status" value="1"/>
</dbReference>
<comment type="caution">
    <text evidence="3">The sequence shown here is derived from an EMBL/GenBank/DDBJ whole genome shotgun (WGS) entry which is preliminary data.</text>
</comment>
<protein>
    <submittedName>
        <fullName evidence="3">Sugar lactone lactonase YvrE</fullName>
    </submittedName>
</protein>
<reference evidence="3 4" key="1">
    <citation type="submission" date="2023-07" db="EMBL/GenBank/DDBJ databases">
        <title>Genomic Encyclopedia of Type Strains, Phase IV (KMG-IV): sequencing the most valuable type-strain genomes for metagenomic binning, comparative biology and taxonomic classification.</title>
        <authorList>
            <person name="Goeker M."/>
        </authorList>
    </citation>
    <scope>NUCLEOTIDE SEQUENCE [LARGE SCALE GENOMIC DNA]</scope>
    <source>
        <strain evidence="3 4">DSM 5896</strain>
    </source>
</reference>
<organism evidence="3 4">
    <name type="scientific">Labrys monachus</name>
    <dbReference type="NCBI Taxonomy" id="217067"/>
    <lineage>
        <taxon>Bacteria</taxon>
        <taxon>Pseudomonadati</taxon>
        <taxon>Pseudomonadota</taxon>
        <taxon>Alphaproteobacteria</taxon>
        <taxon>Hyphomicrobiales</taxon>
        <taxon>Xanthobacteraceae</taxon>
        <taxon>Labrys</taxon>
    </lineage>
</organism>
<comment type="similarity">
    <text evidence="1">Belongs to the SMP-30/CGR1 family.</text>
</comment>
<name>A0ABU0FJV7_9HYPH</name>
<dbReference type="EMBL" id="JAUSVK010000001">
    <property type="protein sequence ID" value="MDQ0394894.1"/>
    <property type="molecule type" value="Genomic_DNA"/>
</dbReference>
<gene>
    <name evidence="3" type="ORF">J3R73_004686</name>
</gene>
<dbReference type="RefSeq" id="WP_307432814.1">
    <property type="nucleotide sequence ID" value="NZ_JAUSVK010000001.1"/>
</dbReference>
<feature type="domain" description="SMP-30/Gluconolactonase/LRE-like region" evidence="2">
    <location>
        <begin position="35"/>
        <end position="277"/>
    </location>
</feature>
<dbReference type="SUPFAM" id="SSF63829">
    <property type="entry name" value="Calcium-dependent phosphotriesterase"/>
    <property type="match status" value="1"/>
</dbReference>
<sequence length="311" mass="32992">MTSASRPGSQAGPSPRVIRIGREEVTEHLTGLQAAECPFWDGSGQDLWLVDMAAPSLIRLHPETGEKTVWPMPEAIGSFALCETDGKAIVALAGGLFILDLGSGALRLFARPEPEGSENRLNDGKASPEGRFWVGGMNLSTPRRAAAGLFRIDPDGAWTRVLDGIITSNGLAWSADGRRMFHSDSRGETLRSFDYEPATGDISGARTLARLSDSEGRPDGGTIDAEGCYWSAGASASCLNRFAADGTLAERYILPVAAPSMLCFGGPDFDRIFVTSLSVAKGGVTETGRVISFPAPVRGLAGHRFRLEAPP</sequence>
<dbReference type="Proteomes" id="UP001237448">
    <property type="component" value="Unassembled WGS sequence"/>
</dbReference>
<evidence type="ECO:0000313" key="4">
    <source>
        <dbReference type="Proteomes" id="UP001237448"/>
    </source>
</evidence>
<proteinExistence type="inferred from homology"/>
<dbReference type="PANTHER" id="PTHR10907:SF47">
    <property type="entry name" value="REGUCALCIN"/>
    <property type="match status" value="1"/>
</dbReference>
<evidence type="ECO:0000313" key="3">
    <source>
        <dbReference type="EMBL" id="MDQ0394894.1"/>
    </source>
</evidence>
<dbReference type="InterPro" id="IPR011042">
    <property type="entry name" value="6-blade_b-propeller_TolB-like"/>
</dbReference>
<dbReference type="PRINTS" id="PR01790">
    <property type="entry name" value="SMP30FAMILY"/>
</dbReference>
<keyword evidence="4" id="KW-1185">Reference proteome</keyword>
<dbReference type="InterPro" id="IPR005511">
    <property type="entry name" value="SMP-30"/>
</dbReference>
<dbReference type="Pfam" id="PF08450">
    <property type="entry name" value="SGL"/>
    <property type="match status" value="1"/>
</dbReference>
<evidence type="ECO:0000259" key="2">
    <source>
        <dbReference type="Pfam" id="PF08450"/>
    </source>
</evidence>
<accession>A0ABU0FJV7</accession>
<dbReference type="InterPro" id="IPR013658">
    <property type="entry name" value="SGL"/>
</dbReference>